<feature type="non-terminal residue" evidence="1">
    <location>
        <position position="177"/>
    </location>
</feature>
<evidence type="ECO:0000313" key="2">
    <source>
        <dbReference type="Proteomes" id="UP000004810"/>
    </source>
</evidence>
<dbReference type="AlphaFoldDB" id="J9DUU1"/>
<evidence type="ECO:0008006" key="3">
    <source>
        <dbReference type="Google" id="ProtNLM"/>
    </source>
</evidence>
<comment type="caution">
    <text evidence="1">The sequence shown here is derived from an EMBL/GenBank/DDBJ whole genome shotgun (WGS) entry which is preliminary data.</text>
</comment>
<dbReference type="EMBL" id="ADBV01014051">
    <property type="protein sequence ID" value="EJW73443.1"/>
    <property type="molecule type" value="Genomic_DNA"/>
</dbReference>
<name>J9DUU1_WUCBA</name>
<dbReference type="Proteomes" id="UP000004810">
    <property type="component" value="Unassembled WGS sequence"/>
</dbReference>
<sequence length="177" mass="20483">MKCKITYHEEGAVKKQIASSSGFMEESLSGHHWLHKWKQEGRCLRCCKSFQQKIFHDKTHADEHIWVPSSGPNTMASSSRDTECYVGERDCRRVGEKRSCAACHIVVHAACLPILRQLYMKCKITYHEEGAVKKQIASSSGFMEESLSGHHWLHKWKQEGRCLRCCKSFQQKIFHDK</sequence>
<accession>J9DUU1</accession>
<proteinExistence type="predicted"/>
<reference evidence="2" key="1">
    <citation type="submission" date="2012-08" db="EMBL/GenBank/DDBJ databases">
        <title>The Genome Sequence of Wuchereria bancrofti.</title>
        <authorList>
            <person name="Nutman T.B."/>
            <person name="Fink D.L."/>
            <person name="Russ C."/>
            <person name="Young S."/>
            <person name="Zeng Q."/>
            <person name="Koehrsen M."/>
            <person name="Alvarado L."/>
            <person name="Berlin A."/>
            <person name="Chapman S.B."/>
            <person name="Chen Z."/>
            <person name="Freedman E."/>
            <person name="Gellesch M."/>
            <person name="Goldberg J."/>
            <person name="Griggs A."/>
            <person name="Gujja S."/>
            <person name="Heilman E.R."/>
            <person name="Heiman D."/>
            <person name="Hepburn T."/>
            <person name="Howarth C."/>
            <person name="Jen D."/>
            <person name="Larson L."/>
            <person name="Lewis B."/>
            <person name="Mehta T."/>
            <person name="Park D."/>
            <person name="Pearson M."/>
            <person name="Roberts A."/>
            <person name="Saif S."/>
            <person name="Shea T."/>
            <person name="Shenoy N."/>
            <person name="Sisk P."/>
            <person name="Stolte C."/>
            <person name="Sykes S."/>
            <person name="Walk T."/>
            <person name="White J."/>
            <person name="Yandava C."/>
            <person name="Haas B."/>
            <person name="Henn M.R."/>
            <person name="Nusbaum C."/>
            <person name="Birren B."/>
        </authorList>
    </citation>
    <scope>NUCLEOTIDE SEQUENCE [LARGE SCALE GENOMIC DNA]</scope>
    <source>
        <strain evidence="2">NA</strain>
    </source>
</reference>
<evidence type="ECO:0000313" key="1">
    <source>
        <dbReference type="EMBL" id="EJW73443.1"/>
    </source>
</evidence>
<protein>
    <recommendedName>
        <fullName evidence="3">Phorbol-ester/DAG-type domain-containing protein</fullName>
    </recommendedName>
</protein>
<gene>
    <name evidence="1" type="ORF">WUBG_15652</name>
</gene>
<organism evidence="1 2">
    <name type="scientific">Wuchereria bancrofti</name>
    <dbReference type="NCBI Taxonomy" id="6293"/>
    <lineage>
        <taxon>Eukaryota</taxon>
        <taxon>Metazoa</taxon>
        <taxon>Ecdysozoa</taxon>
        <taxon>Nematoda</taxon>
        <taxon>Chromadorea</taxon>
        <taxon>Rhabditida</taxon>
        <taxon>Spirurina</taxon>
        <taxon>Spiruromorpha</taxon>
        <taxon>Filarioidea</taxon>
        <taxon>Onchocercidae</taxon>
        <taxon>Wuchereria</taxon>
    </lineage>
</organism>